<evidence type="ECO:0000259" key="8">
    <source>
        <dbReference type="PROSITE" id="PS50156"/>
    </source>
</evidence>
<dbReference type="Pfam" id="PF03176">
    <property type="entry name" value="MMPL"/>
    <property type="match status" value="2"/>
</dbReference>
<evidence type="ECO:0000256" key="1">
    <source>
        <dbReference type="ARBA" id="ARBA00004651"/>
    </source>
</evidence>
<gene>
    <name evidence="9" type="ORF">G1H11_16625</name>
</gene>
<feature type="transmembrane region" description="Helical" evidence="7">
    <location>
        <begin position="373"/>
        <end position="390"/>
    </location>
</feature>
<accession>A0A6N9YPM5</accession>
<feature type="transmembrane region" description="Helical" evidence="7">
    <location>
        <begin position="528"/>
        <end position="547"/>
    </location>
</feature>
<feature type="transmembrane region" description="Helical" evidence="7">
    <location>
        <begin position="592"/>
        <end position="611"/>
    </location>
</feature>
<feature type="transmembrane region" description="Helical" evidence="7">
    <location>
        <begin position="643"/>
        <end position="660"/>
    </location>
</feature>
<dbReference type="GO" id="GO:0005886">
    <property type="term" value="C:plasma membrane"/>
    <property type="evidence" value="ECO:0007669"/>
    <property type="project" value="UniProtKB-SubCell"/>
</dbReference>
<dbReference type="PANTHER" id="PTHR33406">
    <property type="entry name" value="MEMBRANE PROTEIN MJ1562-RELATED"/>
    <property type="match status" value="1"/>
</dbReference>
<evidence type="ECO:0000256" key="3">
    <source>
        <dbReference type="ARBA" id="ARBA00022475"/>
    </source>
</evidence>
<dbReference type="AlphaFoldDB" id="A0A6N9YPM5"/>
<dbReference type="PANTHER" id="PTHR33406:SF11">
    <property type="entry name" value="MEMBRANE PROTEIN SCO6666-RELATED"/>
    <property type="match status" value="1"/>
</dbReference>
<feature type="domain" description="SSD" evidence="8">
    <location>
        <begin position="181"/>
        <end position="330"/>
    </location>
</feature>
<evidence type="ECO:0000256" key="5">
    <source>
        <dbReference type="ARBA" id="ARBA00022989"/>
    </source>
</evidence>
<dbReference type="SUPFAM" id="SSF82866">
    <property type="entry name" value="Multidrug efflux transporter AcrB transmembrane domain"/>
    <property type="match status" value="2"/>
</dbReference>
<feature type="transmembrane region" description="Helical" evidence="7">
    <location>
        <begin position="559"/>
        <end position="580"/>
    </location>
</feature>
<feature type="transmembrane region" description="Helical" evidence="7">
    <location>
        <begin position="305"/>
        <end position="330"/>
    </location>
</feature>
<comment type="similarity">
    <text evidence="2">Belongs to the resistance-nodulation-cell division (RND) (TC 2.A.6) family. MmpL subfamily.</text>
</comment>
<comment type="caution">
    <text evidence="9">The sequence shown here is derived from an EMBL/GenBank/DDBJ whole genome shotgun (WGS) entry which is preliminary data.</text>
</comment>
<evidence type="ECO:0000256" key="6">
    <source>
        <dbReference type="ARBA" id="ARBA00023136"/>
    </source>
</evidence>
<evidence type="ECO:0000313" key="9">
    <source>
        <dbReference type="EMBL" id="NED96932.1"/>
    </source>
</evidence>
<evidence type="ECO:0000256" key="4">
    <source>
        <dbReference type="ARBA" id="ARBA00022692"/>
    </source>
</evidence>
<feature type="transmembrane region" description="Helical" evidence="7">
    <location>
        <begin position="181"/>
        <end position="201"/>
    </location>
</feature>
<keyword evidence="10" id="KW-1185">Reference proteome</keyword>
<evidence type="ECO:0000256" key="2">
    <source>
        <dbReference type="ARBA" id="ARBA00010157"/>
    </source>
</evidence>
<feature type="transmembrane region" description="Helical" evidence="7">
    <location>
        <begin position="273"/>
        <end position="299"/>
    </location>
</feature>
<keyword evidence="4 7" id="KW-0812">Transmembrane</keyword>
<feature type="transmembrane region" description="Helical" evidence="7">
    <location>
        <begin position="232"/>
        <end position="252"/>
    </location>
</feature>
<keyword evidence="5 7" id="KW-1133">Transmembrane helix</keyword>
<comment type="subcellular location">
    <subcellularLocation>
        <location evidence="1">Cell membrane</location>
        <topology evidence="1">Multi-pass membrane protein</topology>
    </subcellularLocation>
</comment>
<name>A0A6N9YPM5_9ACTN</name>
<reference evidence="9 10" key="1">
    <citation type="submission" date="2020-02" db="EMBL/GenBank/DDBJ databases">
        <authorList>
            <person name="Li X.-J."/>
            <person name="Feng X.-M."/>
        </authorList>
    </citation>
    <scope>NUCLEOTIDE SEQUENCE [LARGE SCALE GENOMIC DNA]</scope>
    <source>
        <strain evidence="9 10">CGMCC 4.7225</strain>
    </source>
</reference>
<proteinExistence type="inferred from homology"/>
<evidence type="ECO:0000256" key="7">
    <source>
        <dbReference type="SAM" id="Phobius"/>
    </source>
</evidence>
<organism evidence="9 10">
    <name type="scientific">Phytoactinopolyspora alkaliphila</name>
    <dbReference type="NCBI Taxonomy" id="1783498"/>
    <lineage>
        <taxon>Bacteria</taxon>
        <taxon>Bacillati</taxon>
        <taxon>Actinomycetota</taxon>
        <taxon>Actinomycetes</taxon>
        <taxon>Jiangellales</taxon>
        <taxon>Jiangellaceae</taxon>
        <taxon>Phytoactinopolyspora</taxon>
    </lineage>
</organism>
<protein>
    <submittedName>
        <fullName evidence="9">MMPL family transporter</fullName>
    </submittedName>
</protein>
<dbReference type="Proteomes" id="UP000469185">
    <property type="component" value="Unassembled WGS sequence"/>
</dbReference>
<dbReference type="RefSeq" id="WP_163819728.1">
    <property type="nucleotide sequence ID" value="NZ_JAAGOB010000009.1"/>
</dbReference>
<dbReference type="InterPro" id="IPR050545">
    <property type="entry name" value="Mycobact_MmpL"/>
</dbReference>
<keyword evidence="3" id="KW-1003">Cell membrane</keyword>
<keyword evidence="6 7" id="KW-0472">Membrane</keyword>
<feature type="transmembrane region" description="Helical" evidence="7">
    <location>
        <begin position="666"/>
        <end position="696"/>
    </location>
</feature>
<dbReference type="PROSITE" id="PS50156">
    <property type="entry name" value="SSD"/>
    <property type="match status" value="1"/>
</dbReference>
<dbReference type="EMBL" id="JAAGOB010000009">
    <property type="protein sequence ID" value="NED96932.1"/>
    <property type="molecule type" value="Genomic_DNA"/>
</dbReference>
<sequence length="739" mass="77234">MATFLYRLGRFSYRRRGFVALIWLAMFVLAGVGASTLADDPSDSFEIPGTESQQAFDLLAERFPEAPSADNTAARMVFAAPEGESLADPENRAVVDEAISTLSGAPQVATVTDPFETGTVSEPDNRIAFADVDYSVQWGDLSEEAKDALFDAAQEGRDAGLTVELSGEAVEEWDAEAGSELIGLGVAAVVLIITFGSLVAAGLPLLNAIVGVGIAISAITAATGFLDIGSDTSVLAMMLGLAVAIDYALFIVSRYRHELAIGREGSEAAGRALGTAGSAVVFAGLTVMIALSGLGIVGIPMLTEMGLAAAFAVGIAVLIALTFLPALLGFAKHRVIGGRIPGLKARDPEADDADGKPSLGKRWVGLVTRRPKTVVLVAVVGMLGLAAPVLDLRLGLPGEESMSEDTTQRKAYDLVSEGFGEGFNSQLMVVVDAAGTENPQGAFDGAVAEIEALDDVVMVSPPMPNAAGDTAIISVIPQSGPSSAETEELVDAIRDASGGLEAGTGATMVVTGNTAIVIDFSEKMSEAMAPYLGVVVGLSFILLLLVFRSILVPLKAALGFLVTMGATFGLIVAIFQWGWFASLLGIDQTGPIISMLPIFLIGVVFGLAMDYEVFLVTRMREEYVHGASPTAAVVTGFQHGSRVVTAAAIIMISVFGAFVLGGEDFIMQVGLALAVAVAFDAFVVRMTIVPAILTLLGHRAWWLPRWLDRILPNVDVEGEKLRTALDKKPEDREPVAVGS</sequence>
<dbReference type="InterPro" id="IPR004869">
    <property type="entry name" value="MMPL_dom"/>
</dbReference>
<evidence type="ECO:0000313" key="10">
    <source>
        <dbReference type="Proteomes" id="UP000469185"/>
    </source>
</evidence>
<dbReference type="Gene3D" id="1.20.1640.10">
    <property type="entry name" value="Multidrug efflux transporter AcrB transmembrane domain"/>
    <property type="match status" value="2"/>
</dbReference>
<dbReference type="InterPro" id="IPR000731">
    <property type="entry name" value="SSD"/>
</dbReference>
<feature type="transmembrane region" description="Helical" evidence="7">
    <location>
        <begin position="208"/>
        <end position="226"/>
    </location>
</feature>